<keyword evidence="2" id="KW-0732">Signal</keyword>
<dbReference type="PANTHER" id="PTHR31005:SF8">
    <property type="entry name" value="DUF4139 DOMAIN-CONTAINING PROTEIN"/>
    <property type="match status" value="1"/>
</dbReference>
<accession>A0A7C9TMD2</accession>
<dbReference type="InterPro" id="IPR011935">
    <property type="entry name" value="CHP02231"/>
</dbReference>
<dbReference type="AlphaFoldDB" id="A0A7C9TMD2"/>
<evidence type="ECO:0000259" key="3">
    <source>
        <dbReference type="Pfam" id="PF13598"/>
    </source>
</evidence>
<dbReference type="EMBL" id="JAAGOH010000010">
    <property type="protein sequence ID" value="NDY91586.1"/>
    <property type="molecule type" value="Genomic_DNA"/>
</dbReference>
<organism evidence="5 6">
    <name type="scientific">Ideonella livida</name>
    <dbReference type="NCBI Taxonomy" id="2707176"/>
    <lineage>
        <taxon>Bacteria</taxon>
        <taxon>Pseudomonadati</taxon>
        <taxon>Pseudomonadota</taxon>
        <taxon>Betaproteobacteria</taxon>
        <taxon>Burkholderiales</taxon>
        <taxon>Sphaerotilaceae</taxon>
        <taxon>Ideonella</taxon>
    </lineage>
</organism>
<name>A0A7C9TMD2_9BURK</name>
<dbReference type="RefSeq" id="WP_163457436.1">
    <property type="nucleotide sequence ID" value="NZ_JAAGOH010000010.1"/>
</dbReference>
<dbReference type="InterPro" id="IPR037291">
    <property type="entry name" value="DUF4139"/>
</dbReference>
<evidence type="ECO:0000256" key="2">
    <source>
        <dbReference type="SAM" id="SignalP"/>
    </source>
</evidence>
<feature type="domain" description="DUF4139" evidence="3">
    <location>
        <begin position="249"/>
        <end position="570"/>
    </location>
</feature>
<dbReference type="Pfam" id="PF13600">
    <property type="entry name" value="DUF4140"/>
    <property type="match status" value="1"/>
</dbReference>
<evidence type="ECO:0000259" key="4">
    <source>
        <dbReference type="Pfam" id="PF13600"/>
    </source>
</evidence>
<evidence type="ECO:0000313" key="5">
    <source>
        <dbReference type="EMBL" id="NDY91586.1"/>
    </source>
</evidence>
<dbReference type="NCBIfam" id="TIGR02231">
    <property type="entry name" value="mucoidy inhibitor MuiA family protein"/>
    <property type="match status" value="1"/>
</dbReference>
<sequence length="578" mass="61057">MPAIPEAVPALRPFSAARCLNGPAAAATLALCAASALAQGTAPAPAGAPAGRVERVTVYPGLAQVERSAVVAAGARELVLDCLSPRLDMASLQVEAPEGVRLGAVSSTVRPRAEVPACAQSPLDGRIRALEERLSALNAEHASHELVLAWLRAPAGPAAVTEDGRGPSSAAPGGGRPLPTGAAALQGWLAGVQKSGQGALEAQARLSREREGVEAELQPLLAERERTQGQAAEVRQLRIALSTPRDQALRVVYQVPGPTWAPAYRAQLDTAAAAGPQVLLERQAQVSQHTGEDWQAVALRLSTGSPRGATAGPEPRPWALQVRQPRPAMALAAPMAMAAPMPAPAPGAERLQARAAKVEADEPPAFAVQAVEGEFATEFEVAGRVSVASGGQQVAFTLDQQRLPARLKVRTVPAQDASAWLLAELDRPEGVYPEGPLQLWRGGQVVGRSVLRAADPLGWQLPFGRDERVRVRVLPSQTQQASGGFIGSRQERRVARVYEVENGHRSPVALEVLEAGPVSLDERITVQRQFQPAPAAGDWQDQPGVVAWTPTLAPGSRLRLQADYLISHPRDLALEERR</sequence>
<evidence type="ECO:0000313" key="6">
    <source>
        <dbReference type="Proteomes" id="UP000484255"/>
    </source>
</evidence>
<feature type="domain" description="DUF4140" evidence="4">
    <location>
        <begin position="56"/>
        <end position="149"/>
    </location>
</feature>
<gene>
    <name evidence="5" type="ORF">G3A44_10355</name>
</gene>
<dbReference type="PANTHER" id="PTHR31005">
    <property type="entry name" value="DUF4139 DOMAIN-CONTAINING PROTEIN"/>
    <property type="match status" value="1"/>
</dbReference>
<feature type="chain" id="PRO_5028885407" evidence="2">
    <location>
        <begin position="39"/>
        <end position="578"/>
    </location>
</feature>
<evidence type="ECO:0000256" key="1">
    <source>
        <dbReference type="SAM" id="MobiDB-lite"/>
    </source>
</evidence>
<keyword evidence="6" id="KW-1185">Reference proteome</keyword>
<dbReference type="InterPro" id="IPR025554">
    <property type="entry name" value="DUF4140"/>
</dbReference>
<dbReference type="Pfam" id="PF13598">
    <property type="entry name" value="DUF4139"/>
    <property type="match status" value="1"/>
</dbReference>
<feature type="region of interest" description="Disordered" evidence="1">
    <location>
        <begin position="158"/>
        <end position="180"/>
    </location>
</feature>
<feature type="signal peptide" evidence="2">
    <location>
        <begin position="1"/>
        <end position="38"/>
    </location>
</feature>
<protein>
    <submittedName>
        <fullName evidence="5">DUF4139 domain-containing protein</fullName>
    </submittedName>
</protein>
<reference evidence="5 6" key="1">
    <citation type="submission" date="2020-02" db="EMBL/GenBank/DDBJ databases">
        <title>Ideonella bacterium strain TBM-1.</title>
        <authorList>
            <person name="Chen W.-M."/>
        </authorList>
    </citation>
    <scope>NUCLEOTIDE SEQUENCE [LARGE SCALE GENOMIC DNA]</scope>
    <source>
        <strain evidence="5 6">TBM-1</strain>
    </source>
</reference>
<dbReference type="Proteomes" id="UP000484255">
    <property type="component" value="Unassembled WGS sequence"/>
</dbReference>
<comment type="caution">
    <text evidence="5">The sequence shown here is derived from an EMBL/GenBank/DDBJ whole genome shotgun (WGS) entry which is preliminary data.</text>
</comment>
<proteinExistence type="predicted"/>